<dbReference type="RefSeq" id="XP_014146402.1">
    <property type="nucleotide sequence ID" value="XM_014290927.1"/>
</dbReference>
<reference evidence="1 2" key="1">
    <citation type="submission" date="2011-02" db="EMBL/GenBank/DDBJ databases">
        <title>The Genome Sequence of Sphaeroforma arctica JP610.</title>
        <authorList>
            <consortium name="The Broad Institute Genome Sequencing Platform"/>
            <person name="Russ C."/>
            <person name="Cuomo C."/>
            <person name="Young S.K."/>
            <person name="Zeng Q."/>
            <person name="Gargeya S."/>
            <person name="Alvarado L."/>
            <person name="Berlin A."/>
            <person name="Chapman S.B."/>
            <person name="Chen Z."/>
            <person name="Freedman E."/>
            <person name="Gellesch M."/>
            <person name="Goldberg J."/>
            <person name="Griggs A."/>
            <person name="Gujja S."/>
            <person name="Heilman E."/>
            <person name="Heiman D."/>
            <person name="Howarth C."/>
            <person name="Mehta T."/>
            <person name="Neiman D."/>
            <person name="Pearson M."/>
            <person name="Roberts A."/>
            <person name="Saif S."/>
            <person name="Shea T."/>
            <person name="Shenoy N."/>
            <person name="Sisk P."/>
            <person name="Stolte C."/>
            <person name="Sykes S."/>
            <person name="White J."/>
            <person name="Yandava C."/>
            <person name="Burger G."/>
            <person name="Gray M.W."/>
            <person name="Holland P.W.H."/>
            <person name="King N."/>
            <person name="Lang F.B.F."/>
            <person name="Roger A.J."/>
            <person name="Ruiz-Trillo I."/>
            <person name="Haas B."/>
            <person name="Nusbaum C."/>
            <person name="Birren B."/>
        </authorList>
    </citation>
    <scope>NUCLEOTIDE SEQUENCE [LARGE SCALE GENOMIC DNA]</scope>
    <source>
        <strain evidence="1 2">JP610</strain>
    </source>
</reference>
<dbReference type="EMBL" id="KQ246943">
    <property type="protein sequence ID" value="KNC72500.1"/>
    <property type="molecule type" value="Genomic_DNA"/>
</dbReference>
<dbReference type="Proteomes" id="UP000054560">
    <property type="component" value="Unassembled WGS sequence"/>
</dbReference>
<protein>
    <submittedName>
        <fullName evidence="1">Uncharacterized protein</fullName>
    </submittedName>
</protein>
<dbReference type="GeneID" id="25915447"/>
<evidence type="ECO:0000313" key="2">
    <source>
        <dbReference type="Proteomes" id="UP000054560"/>
    </source>
</evidence>
<proteinExistence type="predicted"/>
<accession>A0A0L0F708</accession>
<organism evidence="1 2">
    <name type="scientific">Sphaeroforma arctica JP610</name>
    <dbReference type="NCBI Taxonomy" id="667725"/>
    <lineage>
        <taxon>Eukaryota</taxon>
        <taxon>Ichthyosporea</taxon>
        <taxon>Ichthyophonida</taxon>
        <taxon>Sphaeroforma</taxon>
    </lineage>
</organism>
<evidence type="ECO:0000313" key="1">
    <source>
        <dbReference type="EMBL" id="KNC72500.1"/>
    </source>
</evidence>
<sequence length="93" mass="11013">MTALRHIHLCAHLTLFKNHPIVFFRQAHLNTKHYGWVTKTLVEWFAPQRLSNSDNYMPLLSYAMDVLLPEVIIRLVRDKNECTYEEAESIMLK</sequence>
<gene>
    <name evidence="1" type="ORF">SARC_14943</name>
</gene>
<dbReference type="AlphaFoldDB" id="A0A0L0F708"/>
<dbReference type="OrthoDB" id="2505887at2759"/>
<keyword evidence="2" id="KW-1185">Reference proteome</keyword>
<name>A0A0L0F708_9EUKA</name>